<evidence type="ECO:0000313" key="2">
    <source>
        <dbReference type="EMBL" id="SDG90526.1"/>
    </source>
</evidence>
<keyword evidence="1" id="KW-0472">Membrane</keyword>
<keyword evidence="1" id="KW-1133">Transmembrane helix</keyword>
<feature type="transmembrane region" description="Helical" evidence="1">
    <location>
        <begin position="12"/>
        <end position="35"/>
    </location>
</feature>
<gene>
    <name evidence="2" type="ORF">SAMN04489810_1610</name>
</gene>
<keyword evidence="1" id="KW-0812">Transmembrane</keyword>
<accession>A0A1G7Y2N8</accession>
<evidence type="ECO:0008006" key="4">
    <source>
        <dbReference type="Google" id="ProtNLM"/>
    </source>
</evidence>
<name>A0A1G7Y2N8_9MICO</name>
<dbReference type="Proteomes" id="UP000199009">
    <property type="component" value="Chromosome I"/>
</dbReference>
<protein>
    <recommendedName>
        <fullName evidence="4">TadE-like protein</fullName>
    </recommendedName>
</protein>
<dbReference type="NCBIfam" id="NF041390">
    <property type="entry name" value="TadE_Rv3655c"/>
    <property type="match status" value="1"/>
</dbReference>
<reference evidence="2 3" key="1">
    <citation type="submission" date="2016-10" db="EMBL/GenBank/DDBJ databases">
        <authorList>
            <person name="de Groot N.N."/>
        </authorList>
    </citation>
    <scope>NUCLEOTIDE SEQUENCE [LARGE SCALE GENOMIC DNA]</scope>
    <source>
        <strain evidence="2 3">DSM 23142</strain>
    </source>
</reference>
<keyword evidence="3" id="KW-1185">Reference proteome</keyword>
<organism evidence="2 3">
    <name type="scientific">Microbacterium pygmaeum</name>
    <dbReference type="NCBI Taxonomy" id="370764"/>
    <lineage>
        <taxon>Bacteria</taxon>
        <taxon>Bacillati</taxon>
        <taxon>Actinomycetota</taxon>
        <taxon>Actinomycetes</taxon>
        <taxon>Micrococcales</taxon>
        <taxon>Microbacteriaceae</taxon>
        <taxon>Microbacterium</taxon>
    </lineage>
</organism>
<dbReference type="STRING" id="370764.SAMN04489810_1610"/>
<dbReference type="InterPro" id="IPR049790">
    <property type="entry name" value="Rv3655c/TadE"/>
</dbReference>
<sequence>MIRRGLGDDRGSVVAEFAIALPAVALVLLLSAGALGACARQVRLQDGAADAARLAARGEADARVQGAVTAAAAGADAVISHRGDLVCVTASTVSAGIVPIALSATSCALAGGL</sequence>
<dbReference type="RefSeq" id="WP_091488497.1">
    <property type="nucleotide sequence ID" value="NZ_LT629692.1"/>
</dbReference>
<dbReference type="AlphaFoldDB" id="A0A1G7Y2N8"/>
<dbReference type="OrthoDB" id="5083307at2"/>
<proteinExistence type="predicted"/>
<dbReference type="EMBL" id="LT629692">
    <property type="protein sequence ID" value="SDG90526.1"/>
    <property type="molecule type" value="Genomic_DNA"/>
</dbReference>
<evidence type="ECO:0000313" key="3">
    <source>
        <dbReference type="Proteomes" id="UP000199009"/>
    </source>
</evidence>
<evidence type="ECO:0000256" key="1">
    <source>
        <dbReference type="SAM" id="Phobius"/>
    </source>
</evidence>